<dbReference type="PANTHER" id="PTHR30086">
    <property type="entry name" value="ARGININE EXPORTER PROTEIN ARGO"/>
    <property type="match status" value="1"/>
</dbReference>
<dbReference type="EMBL" id="JBHRUH010000011">
    <property type="protein sequence ID" value="MFC3291669.1"/>
    <property type="molecule type" value="Genomic_DNA"/>
</dbReference>
<evidence type="ECO:0000256" key="3">
    <source>
        <dbReference type="ARBA" id="ARBA00022475"/>
    </source>
</evidence>
<evidence type="ECO:0000313" key="8">
    <source>
        <dbReference type="EMBL" id="MFC3291669.1"/>
    </source>
</evidence>
<evidence type="ECO:0000256" key="6">
    <source>
        <dbReference type="ARBA" id="ARBA00023136"/>
    </source>
</evidence>
<protein>
    <submittedName>
        <fullName evidence="8">LysE family translocator</fullName>
    </submittedName>
</protein>
<keyword evidence="6 7" id="KW-0472">Membrane</keyword>
<comment type="similarity">
    <text evidence="2">Belongs to the Rht family.</text>
</comment>
<dbReference type="InterPro" id="IPR001123">
    <property type="entry name" value="LeuE-type"/>
</dbReference>
<sequence length="209" mass="22386">MALTTWLLFVAIAAVSILSPGPAFLVAVRNGMAGGMRRVALSSLGNISGLLLLASAAVLGLGVVLTTSEVLFTALKLCGAGYLIYLGVRQWRQPSLVVTRPTAPTHGRARARVFSEGLLVAISNPKAILFFTALFPQFLDPQLPLVPQFTLMVGTFMALSFVTLMTYGSLARQIARWLGSAKQARWVNRFVGSAFIGLGVSLLRLRQPV</sequence>
<name>A0ABV7M186_9GAMM</name>
<gene>
    <name evidence="8" type="ORF">ACFOEI_06275</name>
</gene>
<accession>A0ABV7M186</accession>
<reference evidence="9" key="1">
    <citation type="journal article" date="2019" name="Int. J. Syst. Evol. Microbiol.">
        <title>The Global Catalogue of Microorganisms (GCM) 10K type strain sequencing project: providing services to taxonomists for standard genome sequencing and annotation.</title>
        <authorList>
            <consortium name="The Broad Institute Genomics Platform"/>
            <consortium name="The Broad Institute Genome Sequencing Center for Infectious Disease"/>
            <person name="Wu L."/>
            <person name="Ma J."/>
        </authorList>
    </citation>
    <scope>NUCLEOTIDE SEQUENCE [LARGE SCALE GENOMIC DNA]</scope>
    <source>
        <strain evidence="9">KCTC 12847</strain>
    </source>
</reference>
<evidence type="ECO:0000256" key="5">
    <source>
        <dbReference type="ARBA" id="ARBA00022989"/>
    </source>
</evidence>
<comment type="caution">
    <text evidence="8">The sequence shown here is derived from an EMBL/GenBank/DDBJ whole genome shotgun (WGS) entry which is preliminary data.</text>
</comment>
<dbReference type="RefSeq" id="WP_019019013.1">
    <property type="nucleotide sequence ID" value="NZ_BMXD01000005.1"/>
</dbReference>
<feature type="transmembrane region" description="Helical" evidence="7">
    <location>
        <begin position="70"/>
        <end position="88"/>
    </location>
</feature>
<dbReference type="Pfam" id="PF01810">
    <property type="entry name" value="LysE"/>
    <property type="match status" value="1"/>
</dbReference>
<feature type="transmembrane region" description="Helical" evidence="7">
    <location>
        <begin position="39"/>
        <end position="64"/>
    </location>
</feature>
<keyword evidence="5 7" id="KW-1133">Transmembrane helix</keyword>
<feature type="transmembrane region" description="Helical" evidence="7">
    <location>
        <begin position="118"/>
        <end position="139"/>
    </location>
</feature>
<proteinExistence type="inferred from homology"/>
<dbReference type="Proteomes" id="UP001595640">
    <property type="component" value="Unassembled WGS sequence"/>
</dbReference>
<evidence type="ECO:0000256" key="1">
    <source>
        <dbReference type="ARBA" id="ARBA00004651"/>
    </source>
</evidence>
<evidence type="ECO:0000256" key="7">
    <source>
        <dbReference type="SAM" id="Phobius"/>
    </source>
</evidence>
<dbReference type="PANTHER" id="PTHR30086:SF14">
    <property type="entry name" value="HOMOSERINE_HOMOSERINE LACTONE EFFLUX PROTEIN"/>
    <property type="match status" value="1"/>
</dbReference>
<evidence type="ECO:0000313" key="9">
    <source>
        <dbReference type="Proteomes" id="UP001595640"/>
    </source>
</evidence>
<evidence type="ECO:0000256" key="4">
    <source>
        <dbReference type="ARBA" id="ARBA00022692"/>
    </source>
</evidence>
<feature type="transmembrane region" description="Helical" evidence="7">
    <location>
        <begin position="6"/>
        <end position="27"/>
    </location>
</feature>
<feature type="transmembrane region" description="Helical" evidence="7">
    <location>
        <begin position="145"/>
        <end position="165"/>
    </location>
</feature>
<organism evidence="8 9">
    <name type="scientific">Modicisalibacter luteus</name>
    <dbReference type="NCBI Taxonomy" id="453962"/>
    <lineage>
        <taxon>Bacteria</taxon>
        <taxon>Pseudomonadati</taxon>
        <taxon>Pseudomonadota</taxon>
        <taxon>Gammaproteobacteria</taxon>
        <taxon>Oceanospirillales</taxon>
        <taxon>Halomonadaceae</taxon>
        <taxon>Modicisalibacter</taxon>
    </lineage>
</organism>
<dbReference type="PIRSF" id="PIRSF006324">
    <property type="entry name" value="LeuE"/>
    <property type="match status" value="1"/>
</dbReference>
<keyword evidence="3" id="KW-1003">Cell membrane</keyword>
<comment type="subcellular location">
    <subcellularLocation>
        <location evidence="1">Cell membrane</location>
        <topology evidence="1">Multi-pass membrane protein</topology>
    </subcellularLocation>
</comment>
<keyword evidence="9" id="KW-1185">Reference proteome</keyword>
<keyword evidence="4 7" id="KW-0812">Transmembrane</keyword>
<evidence type="ECO:0000256" key="2">
    <source>
        <dbReference type="ARBA" id="ARBA00007928"/>
    </source>
</evidence>